<evidence type="ECO:0000313" key="1">
    <source>
        <dbReference type="EMBL" id="KAI6778472.1"/>
    </source>
</evidence>
<dbReference type="EMBL" id="JAGIXG020000067">
    <property type="protein sequence ID" value="KAI6778472.1"/>
    <property type="molecule type" value="Genomic_DNA"/>
</dbReference>
<dbReference type="Proteomes" id="UP001055219">
    <property type="component" value="Unassembled WGS sequence"/>
</dbReference>
<name>A0A9Q0B9H9_9HYPO</name>
<dbReference type="GeneID" id="75826887"/>
<protein>
    <submittedName>
        <fullName evidence="1">Uncharacterized protein</fullName>
    </submittedName>
</protein>
<dbReference type="OrthoDB" id="4895738at2759"/>
<reference evidence="1" key="1">
    <citation type="journal article" date="2021" name="J Fungi (Basel)">
        <title>Genomic and Metabolomic Analyses of the Marine Fungus Emericellopsis cladophorae: Insights into Saltwater Adaptability Mechanisms and Its Biosynthetic Potential.</title>
        <authorList>
            <person name="Goncalves M.F.M."/>
            <person name="Hilario S."/>
            <person name="Van de Peer Y."/>
            <person name="Esteves A.C."/>
            <person name="Alves A."/>
        </authorList>
    </citation>
    <scope>NUCLEOTIDE SEQUENCE</scope>
    <source>
        <strain evidence="1">MUM 19.33</strain>
    </source>
</reference>
<gene>
    <name evidence="1" type="ORF">J7T54_000367</name>
</gene>
<organism evidence="1 2">
    <name type="scientific">Emericellopsis cladophorae</name>
    <dbReference type="NCBI Taxonomy" id="2686198"/>
    <lineage>
        <taxon>Eukaryota</taxon>
        <taxon>Fungi</taxon>
        <taxon>Dikarya</taxon>
        <taxon>Ascomycota</taxon>
        <taxon>Pezizomycotina</taxon>
        <taxon>Sordariomycetes</taxon>
        <taxon>Hypocreomycetidae</taxon>
        <taxon>Hypocreales</taxon>
        <taxon>Bionectriaceae</taxon>
        <taxon>Emericellopsis</taxon>
    </lineage>
</organism>
<proteinExistence type="predicted"/>
<dbReference type="RefSeq" id="XP_051359328.1">
    <property type="nucleotide sequence ID" value="XM_051509675.1"/>
</dbReference>
<keyword evidence="2" id="KW-1185">Reference proteome</keyword>
<sequence>MGQDEPFNELAKCFLHAMVLFHCRDFTLYTCFDNLPIPFPSSDGVREYASMALATCRNITADETSSAIPGIMLLFPLLTVRVH</sequence>
<accession>A0A9Q0B9H9</accession>
<dbReference type="AlphaFoldDB" id="A0A9Q0B9H9"/>
<evidence type="ECO:0000313" key="2">
    <source>
        <dbReference type="Proteomes" id="UP001055219"/>
    </source>
</evidence>
<reference evidence="1" key="2">
    <citation type="submission" date="2022-07" db="EMBL/GenBank/DDBJ databases">
        <authorList>
            <person name="Goncalves M.F.M."/>
            <person name="Hilario S."/>
            <person name="Van De Peer Y."/>
            <person name="Esteves A.C."/>
            <person name="Alves A."/>
        </authorList>
    </citation>
    <scope>NUCLEOTIDE SEQUENCE</scope>
    <source>
        <strain evidence="1">MUM 19.33</strain>
    </source>
</reference>
<comment type="caution">
    <text evidence="1">The sequence shown here is derived from an EMBL/GenBank/DDBJ whole genome shotgun (WGS) entry which is preliminary data.</text>
</comment>